<evidence type="ECO:0000313" key="1">
    <source>
        <dbReference type="EMBL" id="GIY89611.1"/>
    </source>
</evidence>
<comment type="caution">
    <text evidence="1">The sequence shown here is derived from an EMBL/GenBank/DDBJ whole genome shotgun (WGS) entry which is preliminary data.</text>
</comment>
<organism evidence="1 2">
    <name type="scientific">Caerostris extrusa</name>
    <name type="common">Bark spider</name>
    <name type="synonym">Caerostris bankana</name>
    <dbReference type="NCBI Taxonomy" id="172846"/>
    <lineage>
        <taxon>Eukaryota</taxon>
        <taxon>Metazoa</taxon>
        <taxon>Ecdysozoa</taxon>
        <taxon>Arthropoda</taxon>
        <taxon>Chelicerata</taxon>
        <taxon>Arachnida</taxon>
        <taxon>Araneae</taxon>
        <taxon>Araneomorphae</taxon>
        <taxon>Entelegynae</taxon>
        <taxon>Araneoidea</taxon>
        <taxon>Araneidae</taxon>
        <taxon>Caerostris</taxon>
    </lineage>
</organism>
<accession>A0AAV4X6H8</accession>
<feature type="non-terminal residue" evidence="1">
    <location>
        <position position="30"/>
    </location>
</feature>
<dbReference type="Proteomes" id="UP001054945">
    <property type="component" value="Unassembled WGS sequence"/>
</dbReference>
<gene>
    <name evidence="1" type="ORF">CEXT_689221</name>
</gene>
<sequence>MERSKFDYIYGNDFPLPMNVGVVGGRKRDE</sequence>
<name>A0AAV4X6H8_CAEEX</name>
<dbReference type="AlphaFoldDB" id="A0AAV4X6H8"/>
<reference evidence="1 2" key="1">
    <citation type="submission" date="2021-06" db="EMBL/GenBank/DDBJ databases">
        <title>Caerostris extrusa draft genome.</title>
        <authorList>
            <person name="Kono N."/>
            <person name="Arakawa K."/>
        </authorList>
    </citation>
    <scope>NUCLEOTIDE SEQUENCE [LARGE SCALE GENOMIC DNA]</scope>
</reference>
<dbReference type="EMBL" id="BPLR01017231">
    <property type="protein sequence ID" value="GIY89611.1"/>
    <property type="molecule type" value="Genomic_DNA"/>
</dbReference>
<protein>
    <submittedName>
        <fullName evidence="1">Uncharacterized protein</fullName>
    </submittedName>
</protein>
<evidence type="ECO:0000313" key="2">
    <source>
        <dbReference type="Proteomes" id="UP001054945"/>
    </source>
</evidence>
<keyword evidence="2" id="KW-1185">Reference proteome</keyword>
<proteinExistence type="predicted"/>